<reference evidence="2" key="1">
    <citation type="submission" date="2023-07" db="EMBL/GenBank/DDBJ databases">
        <title>Genomic characterization of faba bean (Vicia faba) microsymbionts in Mexican soils.</title>
        <authorList>
            <person name="Rivera Orduna F.N."/>
            <person name="Guevara-Luna J."/>
            <person name="Yan J."/>
            <person name="Arroyo-Herrera I."/>
            <person name="Li Y."/>
            <person name="Vasquez-Murrieta M.S."/>
            <person name="Wang E.T."/>
        </authorList>
    </citation>
    <scope>NUCLEOTIDE SEQUENCE [LARGE SCALE GENOMIC DNA]</scope>
    <source>
        <strain evidence="2">CH6</strain>
    </source>
</reference>
<gene>
    <name evidence="1" type="ORF">RJJ37_32050</name>
</gene>
<name>A0AAW8PBK3_9HYPH</name>
<dbReference type="EMBL" id="JAVLSH010000027">
    <property type="protein sequence ID" value="MDR9764198.1"/>
    <property type="molecule type" value="Genomic_DNA"/>
</dbReference>
<organism evidence="1 2">
    <name type="scientific">Rhizobium redzepovicii</name>
    <dbReference type="NCBI Taxonomy" id="2867518"/>
    <lineage>
        <taxon>Bacteria</taxon>
        <taxon>Pseudomonadati</taxon>
        <taxon>Pseudomonadota</taxon>
        <taxon>Alphaproteobacteria</taxon>
        <taxon>Hyphomicrobiales</taxon>
        <taxon>Rhizobiaceae</taxon>
        <taxon>Rhizobium/Agrobacterium group</taxon>
        <taxon>Rhizobium</taxon>
    </lineage>
</organism>
<protein>
    <submittedName>
        <fullName evidence="1">Uncharacterized protein</fullName>
    </submittedName>
</protein>
<sequence>MQWRWFQRGTPANWRNAASMTKWPPSRHADLLHAMDCKVMIYGEVAGMTPGSPLDAPMSQRLIMPAGEAAAYASHLTEFSKRLADEYVSSWPIIITFGDADFRRDLPPVRHDGSRGHDWAFGQQK</sequence>
<dbReference type="RefSeq" id="WP_310804500.1">
    <property type="nucleotide sequence ID" value="NZ_JAVLSG010000002.1"/>
</dbReference>
<dbReference type="Proteomes" id="UP001269402">
    <property type="component" value="Unassembled WGS sequence"/>
</dbReference>
<accession>A0AAW8PBK3</accession>
<evidence type="ECO:0000313" key="1">
    <source>
        <dbReference type="EMBL" id="MDR9764198.1"/>
    </source>
</evidence>
<proteinExistence type="predicted"/>
<keyword evidence="2" id="KW-1185">Reference proteome</keyword>
<dbReference type="AlphaFoldDB" id="A0AAW8PBK3"/>
<comment type="caution">
    <text evidence="1">The sequence shown here is derived from an EMBL/GenBank/DDBJ whole genome shotgun (WGS) entry which is preliminary data.</text>
</comment>
<evidence type="ECO:0000313" key="2">
    <source>
        <dbReference type="Proteomes" id="UP001269402"/>
    </source>
</evidence>